<dbReference type="PANTHER" id="PTHR43569">
    <property type="entry name" value="AMIDOHYDROLASE"/>
    <property type="match status" value="1"/>
</dbReference>
<dbReference type="InterPro" id="IPR052350">
    <property type="entry name" value="Metallo-dep_Lactonases"/>
</dbReference>
<dbReference type="Gene3D" id="3.20.20.140">
    <property type="entry name" value="Metal-dependent hydrolases"/>
    <property type="match status" value="1"/>
</dbReference>
<comment type="caution">
    <text evidence="3">The sequence shown here is derived from an EMBL/GenBank/DDBJ whole genome shotgun (WGS) entry which is preliminary data.</text>
</comment>
<dbReference type="AlphaFoldDB" id="A0A5S5BR84"/>
<evidence type="ECO:0000256" key="1">
    <source>
        <dbReference type="ARBA" id="ARBA00038310"/>
    </source>
</evidence>
<accession>A0A5S5BR84</accession>
<dbReference type="PANTHER" id="PTHR43569:SF2">
    <property type="entry name" value="AMIDOHYDROLASE-RELATED DOMAIN-CONTAINING PROTEIN"/>
    <property type="match status" value="1"/>
</dbReference>
<organism evidence="3 4">
    <name type="scientific">Paenibacillus methanolicus</name>
    <dbReference type="NCBI Taxonomy" id="582686"/>
    <lineage>
        <taxon>Bacteria</taxon>
        <taxon>Bacillati</taxon>
        <taxon>Bacillota</taxon>
        <taxon>Bacilli</taxon>
        <taxon>Bacillales</taxon>
        <taxon>Paenibacillaceae</taxon>
        <taxon>Paenibacillus</taxon>
    </lineage>
</organism>
<protein>
    <submittedName>
        <fullName evidence="3">L-fuconolactonase</fullName>
    </submittedName>
</protein>
<reference evidence="3 4" key="1">
    <citation type="submission" date="2019-07" db="EMBL/GenBank/DDBJ databases">
        <title>Genomic Encyclopedia of Type Strains, Phase III (KMG-III): the genomes of soil and plant-associated and newly described type strains.</title>
        <authorList>
            <person name="Whitman W."/>
        </authorList>
    </citation>
    <scope>NUCLEOTIDE SEQUENCE [LARGE SCALE GENOMIC DNA]</scope>
    <source>
        <strain evidence="3 4">BL24</strain>
    </source>
</reference>
<dbReference type="SUPFAM" id="SSF51556">
    <property type="entry name" value="Metallo-dependent hydrolases"/>
    <property type="match status" value="1"/>
</dbReference>
<dbReference type="Proteomes" id="UP000323257">
    <property type="component" value="Unassembled WGS sequence"/>
</dbReference>
<dbReference type="EMBL" id="VNHS01000013">
    <property type="protein sequence ID" value="TYP69691.1"/>
    <property type="molecule type" value="Genomic_DNA"/>
</dbReference>
<proteinExistence type="inferred from homology"/>
<sequence length="277" mass="31509">MRIDAHQHYWKLSRGDYGWIGPEMPVLCRDYLPADLQPELQRHRIEKTIVVQAAATLAETEYLLELAECDESIAGVVGWVDMFNPSYVHAYERFAGHPKFVGFRTMLQDLTDASVILERGYLEALSFFERKGTPIDLLVKTPQLDALMEALEQVPRLHAVIDHVGKPRIAEGVQDPWRSQMAAIGAMPNIYCKLSGMVTEADHQNWKPEQLVPYIRHVLEQFGPDRVMFGSDWPVCLLAGSYTDVLHALERALPEEWTSAEREKLFGGNAAAFYRLK</sequence>
<dbReference type="InterPro" id="IPR032466">
    <property type="entry name" value="Metal_Hydrolase"/>
</dbReference>
<evidence type="ECO:0000313" key="3">
    <source>
        <dbReference type="EMBL" id="TYP69691.1"/>
    </source>
</evidence>
<name>A0A5S5BR84_9BACL</name>
<dbReference type="GO" id="GO:0016787">
    <property type="term" value="F:hydrolase activity"/>
    <property type="evidence" value="ECO:0007669"/>
    <property type="project" value="InterPro"/>
</dbReference>
<evidence type="ECO:0000313" key="4">
    <source>
        <dbReference type="Proteomes" id="UP000323257"/>
    </source>
</evidence>
<feature type="domain" description="Amidohydrolase-related" evidence="2">
    <location>
        <begin position="3"/>
        <end position="276"/>
    </location>
</feature>
<keyword evidence="4" id="KW-1185">Reference proteome</keyword>
<evidence type="ECO:0000259" key="2">
    <source>
        <dbReference type="Pfam" id="PF04909"/>
    </source>
</evidence>
<comment type="similarity">
    <text evidence="1">Belongs to the metallo-dependent hydrolases superfamily.</text>
</comment>
<dbReference type="Pfam" id="PF04909">
    <property type="entry name" value="Amidohydro_2"/>
    <property type="match status" value="1"/>
</dbReference>
<gene>
    <name evidence="3" type="ORF">BCM02_11320</name>
</gene>
<dbReference type="OrthoDB" id="5450317at2"/>
<dbReference type="InterPro" id="IPR006680">
    <property type="entry name" value="Amidohydro-rel"/>
</dbReference>
<dbReference type="RefSeq" id="WP_148932696.1">
    <property type="nucleotide sequence ID" value="NZ_VNHS01000013.1"/>
</dbReference>